<evidence type="ECO:0000256" key="1">
    <source>
        <dbReference type="SAM" id="MobiDB-lite"/>
    </source>
</evidence>
<feature type="compositionally biased region" description="Basic and acidic residues" evidence="1">
    <location>
        <begin position="190"/>
        <end position="200"/>
    </location>
</feature>
<comment type="caution">
    <text evidence="2">The sequence shown here is derived from an EMBL/GenBank/DDBJ whole genome shotgun (WGS) entry which is preliminary data.</text>
</comment>
<feature type="compositionally biased region" description="Polar residues" evidence="1">
    <location>
        <begin position="29"/>
        <end position="40"/>
    </location>
</feature>
<feature type="region of interest" description="Disordered" evidence="1">
    <location>
        <begin position="1"/>
        <end position="40"/>
    </location>
</feature>
<dbReference type="EMBL" id="JACHGW010000001">
    <property type="protein sequence ID" value="MBB6048621.1"/>
    <property type="molecule type" value="Genomic_DNA"/>
</dbReference>
<keyword evidence="3" id="KW-1185">Reference proteome</keyword>
<dbReference type="Proteomes" id="UP000520814">
    <property type="component" value="Unassembled WGS sequence"/>
</dbReference>
<protein>
    <submittedName>
        <fullName evidence="2">Uncharacterized protein</fullName>
    </submittedName>
</protein>
<dbReference type="RefSeq" id="WP_184192259.1">
    <property type="nucleotide sequence ID" value="NZ_JACHGW010000001.1"/>
</dbReference>
<sequence>MDDNTMIVENESTESANKRMEPTRKPSGFYNSRQSAELSRSEQIVQTAKLPEHSAKLTARGVGADVVSALEEKITDARELADIVAQGAGKKQRSAQTEGDAKKLMLQQVYSIQAAARVKYADSDPLALRDYGIGGRLTALNRADLEALVNGIATRLAQDTLPGIPTTAAADLRSAIATWKSANASQSATTEERSTARSRRDTMVQEINALRRKVQFAADGAYPHWEPENAAIRTAFGLPKNKPFAG</sequence>
<dbReference type="AlphaFoldDB" id="A0A7W9SL42"/>
<name>A0A7W9SL42_ARMRO</name>
<feature type="region of interest" description="Disordered" evidence="1">
    <location>
        <begin position="181"/>
        <end position="200"/>
    </location>
</feature>
<gene>
    <name evidence="2" type="ORF">HNQ39_000383</name>
</gene>
<evidence type="ECO:0000313" key="3">
    <source>
        <dbReference type="Proteomes" id="UP000520814"/>
    </source>
</evidence>
<organism evidence="2 3">
    <name type="scientific">Armatimonas rosea</name>
    <dbReference type="NCBI Taxonomy" id="685828"/>
    <lineage>
        <taxon>Bacteria</taxon>
        <taxon>Bacillati</taxon>
        <taxon>Armatimonadota</taxon>
        <taxon>Armatimonadia</taxon>
        <taxon>Armatimonadales</taxon>
        <taxon>Armatimonadaceae</taxon>
        <taxon>Armatimonas</taxon>
    </lineage>
</organism>
<reference evidence="2 3" key="1">
    <citation type="submission" date="2020-08" db="EMBL/GenBank/DDBJ databases">
        <title>Genomic Encyclopedia of Type Strains, Phase IV (KMG-IV): sequencing the most valuable type-strain genomes for metagenomic binning, comparative biology and taxonomic classification.</title>
        <authorList>
            <person name="Goeker M."/>
        </authorList>
    </citation>
    <scope>NUCLEOTIDE SEQUENCE [LARGE SCALE GENOMIC DNA]</scope>
    <source>
        <strain evidence="2 3">DSM 23562</strain>
    </source>
</reference>
<accession>A0A7W9SL42</accession>
<proteinExistence type="predicted"/>
<evidence type="ECO:0000313" key="2">
    <source>
        <dbReference type="EMBL" id="MBB6048621.1"/>
    </source>
</evidence>